<evidence type="ECO:0000313" key="3">
    <source>
        <dbReference type="EMBL" id="QIW97287.1"/>
    </source>
</evidence>
<name>A0A6H0XRM0_9PEZI</name>
<dbReference type="PROSITE" id="PS51925">
    <property type="entry name" value="SWIB_MDM2"/>
    <property type="match status" value="1"/>
</dbReference>
<dbReference type="SUPFAM" id="SSF47592">
    <property type="entry name" value="SWIB/MDM2 domain"/>
    <property type="match status" value="1"/>
</dbReference>
<dbReference type="AlphaFoldDB" id="A0A6H0XRM0"/>
<reference evidence="3 4" key="1">
    <citation type="journal article" date="2016" name="Sci. Rep.">
        <title>Peltaster fructicola genome reveals evolution from an invasive phytopathogen to an ectophytic parasite.</title>
        <authorList>
            <person name="Xu C."/>
            <person name="Chen H."/>
            <person name="Gleason M.L."/>
            <person name="Xu J.R."/>
            <person name="Liu H."/>
            <person name="Zhang R."/>
            <person name="Sun G."/>
        </authorList>
    </citation>
    <scope>NUCLEOTIDE SEQUENCE [LARGE SCALE GENOMIC DNA]</scope>
    <source>
        <strain evidence="3 4">LNHT1506</strain>
    </source>
</reference>
<dbReference type="OrthoDB" id="10263741at2759"/>
<feature type="domain" description="DM2" evidence="2">
    <location>
        <begin position="206"/>
        <end position="284"/>
    </location>
</feature>
<evidence type="ECO:0000259" key="2">
    <source>
        <dbReference type="PROSITE" id="PS51925"/>
    </source>
</evidence>
<protein>
    <recommendedName>
        <fullName evidence="2">DM2 domain-containing protein</fullName>
    </recommendedName>
</protein>
<organism evidence="3 4">
    <name type="scientific">Peltaster fructicola</name>
    <dbReference type="NCBI Taxonomy" id="286661"/>
    <lineage>
        <taxon>Eukaryota</taxon>
        <taxon>Fungi</taxon>
        <taxon>Dikarya</taxon>
        <taxon>Ascomycota</taxon>
        <taxon>Pezizomycotina</taxon>
        <taxon>Dothideomycetes</taxon>
        <taxon>Dothideomycetes incertae sedis</taxon>
        <taxon>Peltaster</taxon>
    </lineage>
</organism>
<dbReference type="CDD" id="cd10568">
    <property type="entry name" value="SWIB_like"/>
    <property type="match status" value="1"/>
</dbReference>
<dbReference type="PANTHER" id="PTHR13844">
    <property type="entry name" value="SWI/SNF-RELATED MATRIX-ASSOCIATED ACTIN-DEPENDENT REGULATOR OF CHROMATIN SUBFAMILY D"/>
    <property type="match status" value="1"/>
</dbReference>
<dbReference type="SMART" id="SM00151">
    <property type="entry name" value="SWIB"/>
    <property type="match status" value="1"/>
</dbReference>
<dbReference type="Pfam" id="PF02201">
    <property type="entry name" value="SWIB"/>
    <property type="match status" value="1"/>
</dbReference>
<dbReference type="InterPro" id="IPR036885">
    <property type="entry name" value="SWIB_MDM2_dom_sf"/>
</dbReference>
<dbReference type="InterPro" id="IPR019835">
    <property type="entry name" value="SWIB_domain"/>
</dbReference>
<dbReference type="EMBL" id="CP051140">
    <property type="protein sequence ID" value="QIW97287.1"/>
    <property type="molecule type" value="Genomic_DNA"/>
</dbReference>
<dbReference type="Proteomes" id="UP000503462">
    <property type="component" value="Chromosome 2"/>
</dbReference>
<evidence type="ECO:0000313" key="4">
    <source>
        <dbReference type="Proteomes" id="UP000503462"/>
    </source>
</evidence>
<accession>A0A6H0XRM0</accession>
<feature type="region of interest" description="Disordered" evidence="1">
    <location>
        <begin position="1"/>
        <end position="91"/>
    </location>
</feature>
<sequence>MQGYRNVSRRGPGPIAPPAQAPQQIMTRAHPEDQHQELLRREKMKRSSRKPTDRQIPDELSGVVVGDGVQRNTADGQPWQVVEDGSGLNADGTFDFGDENSSATYRVKVEGRLLGNGEEEAIEKDEKAAPVPKFSSFFRSITVDYQRNPDELEPDGFAQIGWQKQQPSPQNPTPDLTSKENSFDLLEFERKGDENINVTINLVRDLKSERYRLSPPLAELLDTAEDDMTGIIQGIWEYARARNLQEDDDKRSITCDEALQRVFYNKSKIDFPQLPELLIHHLQPLPPIKLNYTIRVDKAYISPSDSTPASQPTIYDIHVPLPNTLTPVLSKFHSSKSHVDGLKGIIDMDSDIALLVAKINQTNAKRKFFENLSKEPAGFIQRWMGSQNRDLEVILAEATRGGGEDGEQWRKGGKDGVWGSEIARESVSLWLARSGRY</sequence>
<gene>
    <name evidence="3" type="ORF">AMS68_002805</name>
</gene>
<feature type="compositionally biased region" description="Basic and acidic residues" evidence="1">
    <location>
        <begin position="29"/>
        <end position="41"/>
    </location>
</feature>
<dbReference type="Gene3D" id="1.10.245.10">
    <property type="entry name" value="SWIB/MDM2 domain"/>
    <property type="match status" value="1"/>
</dbReference>
<dbReference type="InterPro" id="IPR003121">
    <property type="entry name" value="SWIB_MDM2_domain"/>
</dbReference>
<evidence type="ECO:0000256" key="1">
    <source>
        <dbReference type="SAM" id="MobiDB-lite"/>
    </source>
</evidence>
<proteinExistence type="predicted"/>
<keyword evidence="4" id="KW-1185">Reference proteome</keyword>